<dbReference type="RefSeq" id="XP_043139765.1">
    <property type="nucleotide sequence ID" value="XM_043282380.1"/>
</dbReference>
<reference evidence="4" key="2">
    <citation type="submission" date="2021-02" db="EMBL/GenBank/DDBJ databases">
        <title>Aspergillus chevalieri M1 genome sequence.</title>
        <authorList>
            <person name="Kadooka C."/>
            <person name="Mori K."/>
            <person name="Futagami T."/>
        </authorList>
    </citation>
    <scope>NUCLEOTIDE SEQUENCE</scope>
    <source>
        <strain evidence="4">M1</strain>
    </source>
</reference>
<evidence type="ECO:0000313" key="5">
    <source>
        <dbReference type="Proteomes" id="UP000637239"/>
    </source>
</evidence>
<dbReference type="EMBL" id="AP024422">
    <property type="protein sequence ID" value="BCR91243.1"/>
    <property type="molecule type" value="Genomic_DNA"/>
</dbReference>
<organism evidence="4 5">
    <name type="scientific">Aspergillus chevalieri</name>
    <name type="common">Eurotium chevalieri</name>
    <dbReference type="NCBI Taxonomy" id="182096"/>
    <lineage>
        <taxon>Eukaryota</taxon>
        <taxon>Fungi</taxon>
        <taxon>Dikarya</taxon>
        <taxon>Ascomycota</taxon>
        <taxon>Pezizomycotina</taxon>
        <taxon>Eurotiomycetes</taxon>
        <taxon>Eurotiomycetidae</taxon>
        <taxon>Eurotiales</taxon>
        <taxon>Aspergillaceae</taxon>
        <taxon>Aspergillus</taxon>
        <taxon>Aspergillus subgen. Aspergillus</taxon>
    </lineage>
</organism>
<feature type="region of interest" description="Disordered" evidence="1">
    <location>
        <begin position="179"/>
        <end position="249"/>
    </location>
</feature>
<evidence type="ECO:0000259" key="3">
    <source>
        <dbReference type="Pfam" id="PF08508"/>
    </source>
</evidence>
<dbReference type="KEGG" id="ache:ACHE_70086S"/>
<sequence>MTTPDIYRDAEYITDVFTTPSGASESEYDFGQDARMKKVQATAKVALIDRVLRDLDILIYCELSALYYMDCSILLFLFRAIIQLIFFTPKASPFDPTRNQPYIGAIFSSNIFCMIFHAFFIWPEVDETTRGYLHGGLFIDFIGQKGPVSVGRLISFDLLVMVVDFVMLGLVIERVRTVDSTSESQSQSQSQSGAGAEAEAERQQDHDSEERGVLRDQNRDDGIELDELVRGEHTPSTQTNNPNTTANDIDDERTNLLAEPSSNAHTKPTHPLDIFSSGEYMLMDIGLIDIIRDQWHYSPSSMSSGRSTTTSSARTSRTSRYVPSAETAAFLRERFGLQVSADGSVERIER</sequence>
<gene>
    <name evidence="4" type="ORF">ACHE_70086S</name>
</gene>
<feature type="domain" description="DUF1746" evidence="3">
    <location>
        <begin position="54"/>
        <end position="167"/>
    </location>
</feature>
<accession>A0A7R7VUV9</accession>
<dbReference type="Proteomes" id="UP000637239">
    <property type="component" value="Chromosome 7"/>
</dbReference>
<name>A0A7R7VUV9_ASPCH</name>
<dbReference type="InterPro" id="IPR038967">
    <property type="entry name" value="Dsc4-like"/>
</dbReference>
<keyword evidence="2" id="KW-1133">Transmembrane helix</keyword>
<dbReference type="PANTHER" id="PTHR39405">
    <property type="entry name" value="DSC E3 UBIQUITIN LIGASE COMPLEX SUBUNIT 4"/>
    <property type="match status" value="1"/>
</dbReference>
<feature type="compositionally biased region" description="Low complexity" evidence="1">
    <location>
        <begin position="298"/>
        <end position="320"/>
    </location>
</feature>
<evidence type="ECO:0000313" key="4">
    <source>
        <dbReference type="EMBL" id="BCR91243.1"/>
    </source>
</evidence>
<feature type="transmembrane region" description="Helical" evidence="2">
    <location>
        <begin position="153"/>
        <end position="172"/>
    </location>
</feature>
<keyword evidence="2" id="KW-0472">Membrane</keyword>
<feature type="compositionally biased region" description="Basic and acidic residues" evidence="1">
    <location>
        <begin position="199"/>
        <end position="233"/>
    </location>
</feature>
<feature type="transmembrane region" description="Helical" evidence="2">
    <location>
        <begin position="57"/>
        <end position="82"/>
    </location>
</feature>
<feature type="region of interest" description="Disordered" evidence="1">
    <location>
        <begin position="297"/>
        <end position="320"/>
    </location>
</feature>
<evidence type="ECO:0000256" key="1">
    <source>
        <dbReference type="SAM" id="MobiDB-lite"/>
    </source>
</evidence>
<feature type="compositionally biased region" description="Low complexity" evidence="1">
    <location>
        <begin position="182"/>
        <end position="197"/>
    </location>
</feature>
<evidence type="ECO:0000256" key="2">
    <source>
        <dbReference type="SAM" id="Phobius"/>
    </source>
</evidence>
<dbReference type="GeneID" id="66985601"/>
<keyword evidence="2" id="KW-0812">Transmembrane</keyword>
<dbReference type="Pfam" id="PF08508">
    <property type="entry name" value="DUF1746"/>
    <property type="match status" value="1"/>
</dbReference>
<reference evidence="4" key="1">
    <citation type="submission" date="2021-01" db="EMBL/GenBank/DDBJ databases">
        <authorList>
            <consortium name="Aspergillus chevalieri M1 genome sequencing consortium"/>
            <person name="Kazuki M."/>
            <person name="Futagami T."/>
        </authorList>
    </citation>
    <scope>NUCLEOTIDE SEQUENCE</scope>
    <source>
        <strain evidence="4">M1</strain>
    </source>
</reference>
<dbReference type="AlphaFoldDB" id="A0A7R7VUV9"/>
<feature type="compositionally biased region" description="Low complexity" evidence="1">
    <location>
        <begin position="234"/>
        <end position="247"/>
    </location>
</feature>
<dbReference type="GO" id="GO:0044695">
    <property type="term" value="C:Dsc E3 ubiquitin ligase complex"/>
    <property type="evidence" value="ECO:0007669"/>
    <property type="project" value="InterPro"/>
</dbReference>
<dbReference type="GO" id="GO:0005783">
    <property type="term" value="C:endoplasmic reticulum"/>
    <property type="evidence" value="ECO:0007669"/>
    <property type="project" value="TreeGrafter"/>
</dbReference>
<feature type="transmembrane region" description="Helical" evidence="2">
    <location>
        <begin position="102"/>
        <end position="122"/>
    </location>
</feature>
<proteinExistence type="predicted"/>
<protein>
    <recommendedName>
        <fullName evidence="3">DUF1746 domain-containing protein</fullName>
    </recommendedName>
</protein>
<dbReference type="PANTHER" id="PTHR39405:SF1">
    <property type="entry name" value="DSC E3 UBIQUITIN LIGASE COMPLEX SUBUNIT 4"/>
    <property type="match status" value="1"/>
</dbReference>
<dbReference type="InterPro" id="IPR013715">
    <property type="entry name" value="DUF1746"/>
</dbReference>
<keyword evidence="5" id="KW-1185">Reference proteome</keyword>
<dbReference type="GO" id="GO:0032933">
    <property type="term" value="P:SREBP signaling pathway"/>
    <property type="evidence" value="ECO:0007669"/>
    <property type="project" value="InterPro"/>
</dbReference>